<evidence type="ECO:0000256" key="3">
    <source>
        <dbReference type="ARBA" id="ARBA00023136"/>
    </source>
</evidence>
<feature type="transmembrane region" description="Helical" evidence="5">
    <location>
        <begin position="290"/>
        <end position="309"/>
    </location>
</feature>
<dbReference type="OrthoDB" id="9772630at2"/>
<keyword evidence="5" id="KW-1133">Transmembrane helix</keyword>
<proteinExistence type="inferred from homology"/>
<dbReference type="STRING" id="930129.SAMN05216352_113113"/>
<name>A0A1G8P4P7_9BACI</name>
<dbReference type="Pfam" id="PF03323">
    <property type="entry name" value="GerA"/>
    <property type="match status" value="1"/>
</dbReference>
<evidence type="ECO:0000313" key="6">
    <source>
        <dbReference type="EMBL" id="SDI87266.1"/>
    </source>
</evidence>
<dbReference type="Proteomes" id="UP000199017">
    <property type="component" value="Unassembled WGS sequence"/>
</dbReference>
<dbReference type="GO" id="GO:0009847">
    <property type="term" value="P:spore germination"/>
    <property type="evidence" value="ECO:0007669"/>
    <property type="project" value="UniProtKB-UniRule"/>
</dbReference>
<comment type="similarity">
    <text evidence="2 4">Belongs to the GerABKA family.</text>
</comment>
<evidence type="ECO:0000256" key="4">
    <source>
        <dbReference type="PIRNR" id="PIRNR005690"/>
    </source>
</evidence>
<gene>
    <name evidence="6" type="ORF">SAMN05216352_113113</name>
</gene>
<feature type="transmembrane region" description="Helical" evidence="5">
    <location>
        <begin position="359"/>
        <end position="378"/>
    </location>
</feature>
<dbReference type="PANTHER" id="PTHR22550:SF9">
    <property type="entry name" value="STAGE V SPORULATION PROTEIN AF"/>
    <property type="match status" value="1"/>
</dbReference>
<reference evidence="6 7" key="1">
    <citation type="submission" date="2016-10" db="EMBL/GenBank/DDBJ databases">
        <authorList>
            <person name="de Groot N.N."/>
        </authorList>
    </citation>
    <scope>NUCLEOTIDE SEQUENCE [LARGE SCALE GENOMIC DNA]</scope>
    <source>
        <strain evidence="7">P4B,CCM 7963,CECT 7998,DSM 25260,IBRC-M 10614,KCTC 13821</strain>
    </source>
</reference>
<dbReference type="PANTHER" id="PTHR22550">
    <property type="entry name" value="SPORE GERMINATION PROTEIN"/>
    <property type="match status" value="1"/>
</dbReference>
<dbReference type="AlphaFoldDB" id="A0A1G8P4P7"/>
<keyword evidence="3 4" id="KW-0472">Membrane</keyword>
<evidence type="ECO:0000256" key="1">
    <source>
        <dbReference type="ARBA" id="ARBA00004141"/>
    </source>
</evidence>
<dbReference type="InterPro" id="IPR050768">
    <property type="entry name" value="UPF0353/GerABKA_families"/>
</dbReference>
<accession>A0A1G8P4P7</accession>
<evidence type="ECO:0000313" key="7">
    <source>
        <dbReference type="Proteomes" id="UP000199017"/>
    </source>
</evidence>
<feature type="transmembrane region" description="Helical" evidence="5">
    <location>
        <begin position="384"/>
        <end position="401"/>
    </location>
</feature>
<keyword evidence="7" id="KW-1185">Reference proteome</keyword>
<dbReference type="InterPro" id="IPR004995">
    <property type="entry name" value="Spore_Ger"/>
</dbReference>
<organism evidence="6 7">
    <name type="scientific">Alteribacillus bidgolensis</name>
    <dbReference type="NCBI Taxonomy" id="930129"/>
    <lineage>
        <taxon>Bacteria</taxon>
        <taxon>Bacillati</taxon>
        <taxon>Bacillota</taxon>
        <taxon>Bacilli</taxon>
        <taxon>Bacillales</taxon>
        <taxon>Bacillaceae</taxon>
        <taxon>Alteribacillus</taxon>
    </lineage>
</organism>
<feature type="transmembrane region" description="Helical" evidence="5">
    <location>
        <begin position="413"/>
        <end position="440"/>
    </location>
</feature>
<dbReference type="EMBL" id="FNDU01000013">
    <property type="protein sequence ID" value="SDI87266.1"/>
    <property type="molecule type" value="Genomic_DNA"/>
</dbReference>
<dbReference type="PIRSF" id="PIRSF005690">
    <property type="entry name" value="GerBA"/>
    <property type="match status" value="1"/>
</dbReference>
<protein>
    <submittedName>
        <fullName evidence="6">Stage V sporulation protein AF</fullName>
    </submittedName>
</protein>
<comment type="subcellular location">
    <subcellularLocation>
        <location evidence="4">Cell membrane</location>
    </subcellularLocation>
    <subcellularLocation>
        <location evidence="1">Membrane</location>
        <topology evidence="1">Multi-pass membrane protein</topology>
    </subcellularLocation>
</comment>
<evidence type="ECO:0000256" key="2">
    <source>
        <dbReference type="ARBA" id="ARBA00005278"/>
    </source>
</evidence>
<evidence type="ECO:0000256" key="5">
    <source>
        <dbReference type="SAM" id="Phobius"/>
    </source>
</evidence>
<keyword evidence="5" id="KW-0812">Transmembrane</keyword>
<sequence>MDKNGVPVSKKLEENQKYLSEELAVDKNFDIIELPVEYNGRKMLFYMVDGFVKDSAMTQIQRELAHLKYSQYRADTLKLLITSRIPYVELDTSDDLNEIVDQVLSGPAALVVEGEEQVILIDVREYPVRSLEEPQTEQVVRGAKDGFVETIVFNTALARRRIRDRGLRMEYLSVGKRSLTDLCIGYIEDIANKDMVETIKERIEKIKVDGLPMADKTIEEYLYGQYLNPYPLVRYTERPDTAAAHLLEGHVLIFVDGSPAVIITPCTFWHHLQHAEEYRQKPVIGTMHRLTRHFAVFASLFLLPLWFLFANEAIDPPAYMSYIGAEESGKVPLLTQFLIAELGIEMLRMAAIHTPSALATALGLVAAILIGEIAIEVGLFSSEVVLYLAVAAIGSYATPSYELSLANRLCRIIFLLMAAWFGVTGFIASVTVWILLLIVLRPAGVPYLWPFIPFSFHALGDILKRRPIPLKNRRPDAFQLIDEDK</sequence>
<dbReference type="GO" id="GO:0005886">
    <property type="term" value="C:plasma membrane"/>
    <property type="evidence" value="ECO:0007669"/>
    <property type="project" value="UniProtKB-SubCell"/>
</dbReference>
<dbReference type="RefSeq" id="WP_091587200.1">
    <property type="nucleotide sequence ID" value="NZ_FNDU01000013.1"/>
</dbReference>